<evidence type="ECO:0000256" key="5">
    <source>
        <dbReference type="ARBA" id="ARBA00022989"/>
    </source>
</evidence>
<feature type="transmembrane region" description="Helical" evidence="8">
    <location>
        <begin position="982"/>
        <end position="1004"/>
    </location>
</feature>
<proteinExistence type="inferred from homology"/>
<dbReference type="Gene3D" id="2.70.170.10">
    <property type="entry name" value="Neurotransmitter-gated ion-channel ligand-binding domain"/>
    <property type="match status" value="1"/>
</dbReference>
<feature type="transmembrane region" description="Helical" evidence="8">
    <location>
        <begin position="572"/>
        <end position="592"/>
    </location>
</feature>
<feature type="domain" description="Neurotransmitter-gated ion-channel ligand-binding" evidence="10">
    <location>
        <begin position="40"/>
        <end position="247"/>
    </location>
</feature>
<dbReference type="GO" id="GO:0005886">
    <property type="term" value="C:plasma membrane"/>
    <property type="evidence" value="ECO:0007669"/>
    <property type="project" value="TreeGrafter"/>
</dbReference>
<dbReference type="InterPro" id="IPR006202">
    <property type="entry name" value="Neur_chan_lig-bd"/>
</dbReference>
<dbReference type="GO" id="GO:0005384">
    <property type="term" value="F:manganese ion transmembrane transporter activity"/>
    <property type="evidence" value="ECO:0007669"/>
    <property type="project" value="TreeGrafter"/>
</dbReference>
<dbReference type="InterPro" id="IPR001046">
    <property type="entry name" value="NRAMP_fam"/>
</dbReference>
<keyword evidence="9" id="KW-0732">Signal</keyword>
<feature type="signal peptide" evidence="9">
    <location>
        <begin position="1"/>
        <end position="24"/>
    </location>
</feature>
<dbReference type="Pfam" id="PF01566">
    <property type="entry name" value="Nramp"/>
    <property type="match status" value="1"/>
</dbReference>
<keyword evidence="12" id="KW-1185">Reference proteome</keyword>
<protein>
    <submittedName>
        <fullName evidence="13">Uncharacterized protein</fullName>
    </submittedName>
</protein>
<feature type="transmembrane region" description="Helical" evidence="8">
    <location>
        <begin position="687"/>
        <end position="706"/>
    </location>
</feature>
<accession>A0A914WVG3</accession>
<evidence type="ECO:0000256" key="1">
    <source>
        <dbReference type="ARBA" id="ARBA00004141"/>
    </source>
</evidence>
<evidence type="ECO:0000256" key="3">
    <source>
        <dbReference type="ARBA" id="ARBA00022448"/>
    </source>
</evidence>
<keyword evidence="6 8" id="KW-0472">Membrane</keyword>
<dbReference type="CDD" id="cd19049">
    <property type="entry name" value="LGIC_TM_anion"/>
    <property type="match status" value="1"/>
</dbReference>
<feature type="chain" id="PRO_5037388427" evidence="9">
    <location>
        <begin position="25"/>
        <end position="1330"/>
    </location>
</feature>
<keyword evidence="5 8" id="KW-1133">Transmembrane helix</keyword>
<dbReference type="GO" id="GO:0010008">
    <property type="term" value="C:endosome membrane"/>
    <property type="evidence" value="ECO:0007669"/>
    <property type="project" value="TreeGrafter"/>
</dbReference>
<feature type="transmembrane region" description="Helical" evidence="8">
    <location>
        <begin position="1143"/>
        <end position="1160"/>
    </location>
</feature>
<evidence type="ECO:0000256" key="8">
    <source>
        <dbReference type="SAM" id="Phobius"/>
    </source>
</evidence>
<feature type="transmembrane region" description="Helical" evidence="8">
    <location>
        <begin position="940"/>
        <end position="962"/>
    </location>
</feature>
<dbReference type="GO" id="GO:0015086">
    <property type="term" value="F:cadmium ion transmembrane transporter activity"/>
    <property type="evidence" value="ECO:0007669"/>
    <property type="project" value="TreeGrafter"/>
</dbReference>
<dbReference type="Proteomes" id="UP000887566">
    <property type="component" value="Unplaced"/>
</dbReference>
<evidence type="ECO:0000256" key="6">
    <source>
        <dbReference type="ARBA" id="ARBA00023136"/>
    </source>
</evidence>
<feature type="transmembrane region" description="Helical" evidence="8">
    <location>
        <begin position="250"/>
        <end position="272"/>
    </location>
</feature>
<dbReference type="NCBIfam" id="NF037982">
    <property type="entry name" value="Nramp_1"/>
    <property type="match status" value="1"/>
</dbReference>
<dbReference type="InterPro" id="IPR006029">
    <property type="entry name" value="Neurotrans-gated_channel_TM"/>
</dbReference>
<dbReference type="PRINTS" id="PR00447">
    <property type="entry name" value="NATRESASSCMP"/>
</dbReference>
<dbReference type="Pfam" id="PF02932">
    <property type="entry name" value="Neur_chan_memb"/>
    <property type="match status" value="1"/>
</dbReference>
<dbReference type="PROSITE" id="PS00236">
    <property type="entry name" value="NEUROTR_ION_CHANNEL"/>
    <property type="match status" value="1"/>
</dbReference>
<dbReference type="Gene3D" id="1.20.1070.10">
    <property type="entry name" value="Rhodopsin 7-helix transmembrane proteins"/>
    <property type="match status" value="1"/>
</dbReference>
<dbReference type="Gene3D" id="1.20.58.390">
    <property type="entry name" value="Neurotransmitter-gated ion-channel transmembrane domain"/>
    <property type="match status" value="1"/>
</dbReference>
<dbReference type="GO" id="GO:0005230">
    <property type="term" value="F:extracellular ligand-gated monoatomic ion channel activity"/>
    <property type="evidence" value="ECO:0007669"/>
    <property type="project" value="InterPro"/>
</dbReference>
<dbReference type="GO" id="GO:0004888">
    <property type="term" value="F:transmembrane signaling receptor activity"/>
    <property type="evidence" value="ECO:0007669"/>
    <property type="project" value="InterPro"/>
</dbReference>
<dbReference type="InterPro" id="IPR038050">
    <property type="entry name" value="Neuro_actylchol_rec"/>
</dbReference>
<feature type="transmembrane region" description="Helical" evidence="8">
    <location>
        <begin position="1205"/>
        <end position="1227"/>
    </location>
</feature>
<dbReference type="InterPro" id="IPR036734">
    <property type="entry name" value="Neur_chan_lig-bd_sf"/>
</dbReference>
<feature type="transmembrane region" description="Helical" evidence="8">
    <location>
        <begin position="279"/>
        <end position="298"/>
    </location>
</feature>
<dbReference type="InterPro" id="IPR018000">
    <property type="entry name" value="Neurotransmitter_ion_chnl_CS"/>
</dbReference>
<feature type="transmembrane region" description="Helical" evidence="8">
    <location>
        <begin position="488"/>
        <end position="509"/>
    </location>
</feature>
<organism evidence="12 13">
    <name type="scientific">Plectus sambesii</name>
    <dbReference type="NCBI Taxonomy" id="2011161"/>
    <lineage>
        <taxon>Eukaryota</taxon>
        <taxon>Metazoa</taxon>
        <taxon>Ecdysozoa</taxon>
        <taxon>Nematoda</taxon>
        <taxon>Chromadorea</taxon>
        <taxon>Plectida</taxon>
        <taxon>Plectina</taxon>
        <taxon>Plectoidea</taxon>
        <taxon>Plectidae</taxon>
        <taxon>Plectus</taxon>
    </lineage>
</organism>
<comment type="subcellular location">
    <subcellularLocation>
        <location evidence="1">Membrane</location>
        <topology evidence="1">Multi-pass membrane protein</topology>
    </subcellularLocation>
</comment>
<dbReference type="NCBIfam" id="TIGR01197">
    <property type="entry name" value="nramp"/>
    <property type="match status" value="1"/>
</dbReference>
<dbReference type="WBParaSite" id="PSAMB.scaffold538size47747.g6917.t2">
    <property type="protein sequence ID" value="PSAMB.scaffold538size47747.g6917.t2"/>
    <property type="gene ID" value="PSAMB.scaffold538size47747.g6917"/>
</dbReference>
<keyword evidence="3" id="KW-0813">Transport</keyword>
<sequence length="1330" mass="151219">MFRCSPVVVLPLLALIFLERVTFAQIGQGYFNKTLIHNITQLLNTLLDNQNKNFRPYHGEKPVVVEVDINIRSMGPISEQKMEFSLDCYFRQKWLDERLAFTPIGSRNSFPVSSKMLRDIWRPDTYIRNGRQSYLHTLTMPNILLRVRYDGQVYVSQRLTIRSRCKMYLKKFPMDSQACPIEIGSLGYFTRDLIYVWKDVEVDEKMGNMLSQYKLLDIIKFASNISDPRDSNETLSTLVVYFKLQRQQGFYILQIYTPCTLIVVMSWVSFWINKEASPARVALGIMTVLSMSTIGFGLKSDLPKVSHSTALDIYILACFGFVFAALVEYAVINFAHIVYIRKTVHQLRGLQSAEAVAKMRMFAGSMLGSRGKSIQLEQAEEELLEEDADKRPWYRRGLICFRRSSEQHSGASYFLAASSDCPHHEIDEQRQFVSSFACDRLSRSHRASPDRNYRLFYRMAIKAAKARKKLKMDDPGAVVDRVDTVSKFMFPSLYFFFNVLYWMAFIYWIPDEIDDFFLIPAVTPDNVMLPLDNMLSVVNQSFTAESPPGRSSSSLMIAQASLEPWLKLSTGLWWFVVVTGCITLPLLARSLWVVSGLRPNRHFYFMSAIILADTLMVITICSSLLIEKFTQALMGAALCKTTVFVSNVANVFVNWTWVYMWAQRFLDVVYPLRRFTEIDSVAQTKKMLGLLCITALIMESWALFVMMRTNGRAVDRPEDQPSSSDNAPLLANSHDDVDNDQISRYDSIASDDDAGSSSAAMNDSKKGEDLAEVENEETFDNRIQIPDEPEGKGFSFKKLWAFSGPGFLMSIAYLDPGNIESDLQSGAMANYKLLWVLLLAHILGLVVQRLSARLGVVAGRHMAEVCYEYYPRAPRIVLWLMVEIAIIGSDMQEVIGTAISFYLLSHGQIPLWAGVLITIADTFTFLFLERFGFRKFEFLFVVLISTMALTFGYEYVVVGPSAIEVVKGTLIPWCEGCGTKEFLQAVSIVGAVIMPHNLYLHSALVKSRNVDRTKKARVSEANMYYFIESTVALTCSFFINMFVVAVFAHGFYQKTNQDVLAECAKRPGIPGTDVFPNNTDLVDSDIYRGGISLGCQFGLPVFYVWAIGILAAGQSSTMTGTYTGQFVMEGFLHIRWPRWKRVLMTRSMAIVPTLAVTIYSRGVTDLTGMNDLLNAVMMIQLPFALLPVLTFTSSKRIMRDFRLGFAGRCSVFLFTVVVVGINLFFLIDYMNDMLQDVSYRWYIYGALIPPTLVYFAFVFYLCWYCLYEMGLLSKLGFLRQYSWVPYNENMRIDAPWHKFERLAESESDGRRSEQSGSIAASSDNPIYKIA</sequence>
<dbReference type="InterPro" id="IPR006201">
    <property type="entry name" value="Neur_channel"/>
</dbReference>
<feature type="transmembrane region" description="Helical" evidence="8">
    <location>
        <begin position="604"/>
        <end position="626"/>
    </location>
</feature>
<evidence type="ECO:0000313" key="13">
    <source>
        <dbReference type="WBParaSite" id="PSAMB.scaffold538size47747.g6917.t2"/>
    </source>
</evidence>
<dbReference type="SUPFAM" id="SSF90112">
    <property type="entry name" value="Neurotransmitter-gated ion-channel transmembrane pore"/>
    <property type="match status" value="1"/>
</dbReference>
<reference evidence="13" key="1">
    <citation type="submission" date="2022-11" db="UniProtKB">
        <authorList>
            <consortium name="WormBaseParasite"/>
        </authorList>
    </citation>
    <scope>IDENTIFICATION</scope>
</reference>
<feature type="transmembrane region" description="Helical" evidence="8">
    <location>
        <begin position="1025"/>
        <end position="1052"/>
    </location>
</feature>
<feature type="transmembrane region" description="Helical" evidence="8">
    <location>
        <begin position="1239"/>
        <end position="1266"/>
    </location>
</feature>
<evidence type="ECO:0000256" key="7">
    <source>
        <dbReference type="SAM" id="MobiDB-lite"/>
    </source>
</evidence>
<evidence type="ECO:0000256" key="4">
    <source>
        <dbReference type="ARBA" id="ARBA00022692"/>
    </source>
</evidence>
<dbReference type="SUPFAM" id="SSF63712">
    <property type="entry name" value="Nicotinic receptor ligand binding domain-like"/>
    <property type="match status" value="1"/>
</dbReference>
<comment type="similarity">
    <text evidence="2">Belongs to the NRAMP family.</text>
</comment>
<feature type="transmembrane region" description="Helical" evidence="8">
    <location>
        <begin position="909"/>
        <end position="928"/>
    </location>
</feature>
<dbReference type="NCBIfam" id="TIGR00860">
    <property type="entry name" value="LIC"/>
    <property type="match status" value="1"/>
</dbReference>
<dbReference type="PANTHER" id="PTHR11706">
    <property type="entry name" value="SOLUTE CARRIER PROTEIN FAMILY 11 MEMBER"/>
    <property type="match status" value="1"/>
</dbReference>
<evidence type="ECO:0000259" key="10">
    <source>
        <dbReference type="Pfam" id="PF02931"/>
    </source>
</evidence>
<dbReference type="PANTHER" id="PTHR11706:SF33">
    <property type="entry name" value="NATURAL RESISTANCE-ASSOCIATED MACROPHAGE PROTEIN 2"/>
    <property type="match status" value="1"/>
</dbReference>
<feature type="transmembrane region" description="Helical" evidence="8">
    <location>
        <begin position="834"/>
        <end position="856"/>
    </location>
</feature>
<feature type="region of interest" description="Disordered" evidence="7">
    <location>
        <begin position="714"/>
        <end position="787"/>
    </location>
</feature>
<feature type="transmembrane region" description="Helical" evidence="8">
    <location>
        <begin position="313"/>
        <end position="340"/>
    </location>
</feature>
<evidence type="ECO:0000256" key="2">
    <source>
        <dbReference type="ARBA" id="ARBA00006670"/>
    </source>
</evidence>
<name>A0A914WVG3_9BILA</name>
<feature type="domain" description="Neurotransmitter-gated ion-channel transmembrane" evidence="11">
    <location>
        <begin position="255"/>
        <end position="502"/>
    </location>
</feature>
<dbReference type="Pfam" id="PF02931">
    <property type="entry name" value="Neur_chan_LBD"/>
    <property type="match status" value="1"/>
</dbReference>
<evidence type="ECO:0000313" key="12">
    <source>
        <dbReference type="Proteomes" id="UP000887566"/>
    </source>
</evidence>
<evidence type="ECO:0000259" key="11">
    <source>
        <dbReference type="Pfam" id="PF02932"/>
    </source>
</evidence>
<dbReference type="GO" id="GO:0005381">
    <property type="term" value="F:iron ion transmembrane transporter activity"/>
    <property type="evidence" value="ECO:0007669"/>
    <property type="project" value="TreeGrafter"/>
</dbReference>
<dbReference type="InterPro" id="IPR036719">
    <property type="entry name" value="Neuro-gated_channel_TM_sf"/>
</dbReference>
<evidence type="ECO:0000256" key="9">
    <source>
        <dbReference type="SAM" id="SignalP"/>
    </source>
</evidence>
<dbReference type="HAMAP" id="MF_00221">
    <property type="entry name" value="NRAMP"/>
    <property type="match status" value="1"/>
</dbReference>
<feature type="transmembrane region" description="Helical" evidence="8">
    <location>
        <begin position="1172"/>
        <end position="1193"/>
    </location>
</feature>
<keyword evidence="4 8" id="KW-0812">Transmembrane</keyword>